<dbReference type="PROSITE" id="PS51293">
    <property type="entry name" value="SANT"/>
    <property type="match status" value="1"/>
</dbReference>
<organism evidence="5 6">
    <name type="scientific">Anaeramoeba flamelloides</name>
    <dbReference type="NCBI Taxonomy" id="1746091"/>
    <lineage>
        <taxon>Eukaryota</taxon>
        <taxon>Metamonada</taxon>
        <taxon>Anaeramoebidae</taxon>
        <taxon>Anaeramoeba</taxon>
    </lineage>
</organism>
<dbReference type="Pfam" id="PF00249">
    <property type="entry name" value="Myb_DNA-binding"/>
    <property type="match status" value="1"/>
</dbReference>
<dbReference type="InterPro" id="IPR017884">
    <property type="entry name" value="SANT_dom"/>
</dbReference>
<comment type="caution">
    <text evidence="5">The sequence shown here is derived from an EMBL/GenBank/DDBJ whole genome shotgun (WGS) entry which is preliminary data.</text>
</comment>
<sequence>MYADDLILIMKGPLISLKINLESIFEIIKRFGMNPHNKKTKYKKELKDIFYLGIWLEKNTHLEYNFKKVEKSLETLNRLFQQNKLNNGVKITSFKALILSQLYYGLEIFDLKQNDFERIDRFINKSVTNFLQINIHSPRLIYKTEAKIDLARLKIYRRKYKLIEKLDFLNLKKLTTILNFGKLENENINWHTKGLKLLDLELKVFRLTELENSPSWKVQQYLKIIKQQNCNFKQQKYLNWKASKTILKFRNFTNCLNRYSYVTSKNKNKNCDLCKEKLNIDIIEDFNHFLWDCPAYKINRKIWISEFFEKNKKINNIGDIINKKNSSYILSLGGISSIKEYPNVFKNKKYYSNHRLLIKAILFQQIFNECQKKNHLHNIYNNLNKKWEKKISIKEEEKRERKERERERFNKLMSTSQNRYIDPNIRFFGKNSFYKEGSYPPYDDYSNEYYYNQSETKEIPFSIIGDIQPMIIHKRQRWSERFLELNRLLPDPLQDNSIFTNLNKWYKSEIKIYWENFRLYRKNFSKIARQLPNKSIKDVIVYYYHTKNSKQFKQCIRESRMIKKRNLKRSLIHEGDRQRRNNSISNVKTRKRNQNETDSQDLNFEQQKKKTRNFIDQDAEDGDDKLYKSKQQQQNEDQDQQYQQSSPDQQQSSTKPSSKITFWEKTEIKIFVDGFTEYGKDLKKIASLLDRKTENDCLKFYKINHKRFKKLQDKIPKQK</sequence>
<dbReference type="EMBL" id="JANTQA010000047">
    <property type="protein sequence ID" value="KAJ3432857.1"/>
    <property type="molecule type" value="Genomic_DNA"/>
</dbReference>
<gene>
    <name evidence="5" type="ORF">M0812_21800</name>
</gene>
<dbReference type="PANTHER" id="PTHR47340:SF1">
    <property type="entry name" value="DUPLICATED HOMEODOMAIN-LIKE SUPERFAMILY PROTEIN"/>
    <property type="match status" value="1"/>
</dbReference>
<evidence type="ECO:0000259" key="4">
    <source>
        <dbReference type="PROSITE" id="PS51293"/>
    </source>
</evidence>
<keyword evidence="5" id="KW-0371">Homeobox</keyword>
<accession>A0AAV7YY93</accession>
<dbReference type="InterPro" id="IPR001005">
    <property type="entry name" value="SANT/Myb"/>
</dbReference>
<evidence type="ECO:0000313" key="5">
    <source>
        <dbReference type="EMBL" id="KAJ3432857.1"/>
    </source>
</evidence>
<dbReference type="SUPFAM" id="SSF46689">
    <property type="entry name" value="Homeodomain-like"/>
    <property type="match status" value="2"/>
</dbReference>
<proteinExistence type="predicted"/>
<evidence type="ECO:0000313" key="6">
    <source>
        <dbReference type="Proteomes" id="UP001146793"/>
    </source>
</evidence>
<feature type="domain" description="SANT" evidence="4">
    <location>
        <begin position="667"/>
        <end position="709"/>
    </location>
</feature>
<dbReference type="PROSITE" id="PS50878">
    <property type="entry name" value="RT_POL"/>
    <property type="match status" value="1"/>
</dbReference>
<dbReference type="SMART" id="SM00717">
    <property type="entry name" value="SANT"/>
    <property type="match status" value="2"/>
</dbReference>
<keyword evidence="1" id="KW-0175">Coiled coil</keyword>
<keyword evidence="5" id="KW-0238">DNA-binding</keyword>
<name>A0AAV7YY93_9EUKA</name>
<dbReference type="Gene3D" id="1.20.58.1880">
    <property type="match status" value="1"/>
</dbReference>
<feature type="coiled-coil region" evidence="1">
    <location>
        <begin position="384"/>
        <end position="419"/>
    </location>
</feature>
<dbReference type="PANTHER" id="PTHR47340">
    <property type="entry name" value="DUPLICATED HOMEODOMAIN-LIKE SUPERFAMILY PROTEIN"/>
    <property type="match status" value="1"/>
</dbReference>
<feature type="compositionally biased region" description="Low complexity" evidence="2">
    <location>
        <begin position="629"/>
        <end position="658"/>
    </location>
</feature>
<feature type="domain" description="Reverse transcriptase" evidence="3">
    <location>
        <begin position="1"/>
        <end position="56"/>
    </location>
</feature>
<evidence type="ECO:0000256" key="2">
    <source>
        <dbReference type="SAM" id="MobiDB-lite"/>
    </source>
</evidence>
<evidence type="ECO:0000259" key="3">
    <source>
        <dbReference type="PROSITE" id="PS50878"/>
    </source>
</evidence>
<dbReference type="Proteomes" id="UP001146793">
    <property type="component" value="Unassembled WGS sequence"/>
</dbReference>
<dbReference type="InterPro" id="IPR009057">
    <property type="entry name" value="Homeodomain-like_sf"/>
</dbReference>
<dbReference type="CDD" id="cd00167">
    <property type="entry name" value="SANT"/>
    <property type="match status" value="1"/>
</dbReference>
<feature type="region of interest" description="Disordered" evidence="2">
    <location>
        <begin position="567"/>
        <end position="658"/>
    </location>
</feature>
<evidence type="ECO:0000256" key="1">
    <source>
        <dbReference type="SAM" id="Coils"/>
    </source>
</evidence>
<dbReference type="AlphaFoldDB" id="A0AAV7YY93"/>
<dbReference type="InterPro" id="IPR000477">
    <property type="entry name" value="RT_dom"/>
</dbReference>
<dbReference type="Gene3D" id="1.10.10.60">
    <property type="entry name" value="Homeodomain-like"/>
    <property type="match status" value="1"/>
</dbReference>
<protein>
    <submittedName>
        <fullName evidence="5">Duplicated homeodomain-like superfamily protein</fullName>
    </submittedName>
</protein>
<feature type="compositionally biased region" description="Polar residues" evidence="2">
    <location>
        <begin position="596"/>
        <end position="605"/>
    </location>
</feature>
<reference evidence="5" key="1">
    <citation type="submission" date="2022-08" db="EMBL/GenBank/DDBJ databases">
        <title>Novel sulphate-reducing endosymbionts in the free-living metamonad Anaeramoeba.</title>
        <authorList>
            <person name="Jerlstrom-Hultqvist J."/>
            <person name="Cepicka I."/>
            <person name="Gallot-Lavallee L."/>
            <person name="Salas-Leiva D."/>
            <person name="Curtis B.A."/>
            <person name="Zahonova K."/>
            <person name="Pipaliya S."/>
            <person name="Dacks J."/>
            <person name="Roger A.J."/>
        </authorList>
    </citation>
    <scope>NUCLEOTIDE SEQUENCE</scope>
    <source>
        <strain evidence="5">Busselton2</strain>
    </source>
</reference>
<dbReference type="GO" id="GO:0003677">
    <property type="term" value="F:DNA binding"/>
    <property type="evidence" value="ECO:0007669"/>
    <property type="project" value="UniProtKB-KW"/>
</dbReference>